<sequence>MKQSSDDAVPAAVGLAMIGMEALVTPVYRPKSRTYFMDGYFLVPTVSVVASSSISFHDVGYSIHLGVAVSETGGCYLQQGLQMKPDSNDSYGQKRLRKFNFVNIIRMRDCTANVQVREHAMNSL</sequence>
<dbReference type="Proteomes" id="UP000593577">
    <property type="component" value="Unassembled WGS sequence"/>
</dbReference>
<dbReference type="EMBL" id="JABFAA010000001">
    <property type="protein sequence ID" value="MBA0675038.1"/>
    <property type="molecule type" value="Genomic_DNA"/>
</dbReference>
<evidence type="ECO:0000313" key="1">
    <source>
        <dbReference type="EMBL" id="MBA0675038.1"/>
    </source>
</evidence>
<reference evidence="1 2" key="1">
    <citation type="journal article" date="2019" name="Genome Biol. Evol.">
        <title>Insights into the evolution of the New World diploid cottons (Gossypium, subgenus Houzingenia) based on genome sequencing.</title>
        <authorList>
            <person name="Grover C.E."/>
            <person name="Arick M.A. 2nd"/>
            <person name="Thrash A."/>
            <person name="Conover J.L."/>
            <person name="Sanders W.S."/>
            <person name="Peterson D.G."/>
            <person name="Frelichowski J.E."/>
            <person name="Scheffler J.A."/>
            <person name="Scheffler B.E."/>
            <person name="Wendel J.F."/>
        </authorList>
    </citation>
    <scope>NUCLEOTIDE SEQUENCE [LARGE SCALE GENOMIC DNA]</scope>
    <source>
        <strain evidence="1">185</strain>
        <tissue evidence="1">Leaf</tissue>
    </source>
</reference>
<proteinExistence type="predicted"/>
<evidence type="ECO:0000313" key="2">
    <source>
        <dbReference type="Proteomes" id="UP000593577"/>
    </source>
</evidence>
<protein>
    <submittedName>
        <fullName evidence="1">Uncharacterized protein</fullName>
    </submittedName>
</protein>
<dbReference type="AlphaFoldDB" id="A0A7J8WJ22"/>
<comment type="caution">
    <text evidence="1">The sequence shown here is derived from an EMBL/GenBank/DDBJ whole genome shotgun (WGS) entry which is preliminary data.</text>
</comment>
<accession>A0A7J8WJ22</accession>
<name>A0A7J8WJ22_GOSAI</name>
<organism evidence="1 2">
    <name type="scientific">Gossypium aridum</name>
    <name type="common">American cotton</name>
    <name type="synonym">Erioxylum aridum</name>
    <dbReference type="NCBI Taxonomy" id="34290"/>
    <lineage>
        <taxon>Eukaryota</taxon>
        <taxon>Viridiplantae</taxon>
        <taxon>Streptophyta</taxon>
        <taxon>Embryophyta</taxon>
        <taxon>Tracheophyta</taxon>
        <taxon>Spermatophyta</taxon>
        <taxon>Magnoliopsida</taxon>
        <taxon>eudicotyledons</taxon>
        <taxon>Gunneridae</taxon>
        <taxon>Pentapetalae</taxon>
        <taxon>rosids</taxon>
        <taxon>malvids</taxon>
        <taxon>Malvales</taxon>
        <taxon>Malvaceae</taxon>
        <taxon>Malvoideae</taxon>
        <taxon>Gossypium</taxon>
    </lineage>
</organism>
<gene>
    <name evidence="1" type="ORF">Goari_016603</name>
</gene>
<keyword evidence="2" id="KW-1185">Reference proteome</keyword>